<keyword evidence="2" id="KW-1185">Reference proteome</keyword>
<dbReference type="KEGG" id="ppn:Palpr_2432"/>
<sequence length="195" mass="22133">MCVFSSFGCVLAQNDSLRVKEPARAHAKSYEVKSAVEVESLVPMFLTGGFHIGVGYRYERFRVRVSVINGGSYDAETAGVNNSSADFKRFYKTSPGLFLGYNLWRNLELYSYLEAHTFEIEQKSTGIRKDMHSLDTGLGLSYQFFIGRYFYIQPGMHVYLRGDKTVNFETASYSVPNVDLSPVVRLGVRLWSKDK</sequence>
<gene>
    <name evidence="1" type="ordered locus">Palpr_2432</name>
</gene>
<evidence type="ECO:0000313" key="2">
    <source>
        <dbReference type="Proteomes" id="UP000008718"/>
    </source>
</evidence>
<organism evidence="1 2">
    <name type="scientific">Paludibacter propionicigenes (strain DSM 17365 / JCM 13257 / WB4)</name>
    <dbReference type="NCBI Taxonomy" id="694427"/>
    <lineage>
        <taxon>Bacteria</taxon>
        <taxon>Pseudomonadati</taxon>
        <taxon>Bacteroidota</taxon>
        <taxon>Bacteroidia</taxon>
        <taxon>Bacteroidales</taxon>
        <taxon>Paludibacteraceae</taxon>
        <taxon>Paludibacter</taxon>
    </lineage>
</organism>
<dbReference type="STRING" id="694427.Palpr_2432"/>
<dbReference type="Proteomes" id="UP000008718">
    <property type="component" value="Chromosome"/>
</dbReference>
<accession>E4T770</accession>
<dbReference type="HOGENOM" id="CLU_1377344_0_0_10"/>
<reference evidence="1 2" key="2">
    <citation type="journal article" date="2011" name="Stand. Genomic Sci.">
        <title>Complete genome sequence of Paludibacter propionicigenes type strain (WB4).</title>
        <authorList>
            <person name="Gronow S."/>
            <person name="Munk C."/>
            <person name="Lapidus A."/>
            <person name="Nolan M."/>
            <person name="Lucas S."/>
            <person name="Hammon N."/>
            <person name="Deshpande S."/>
            <person name="Cheng J.F."/>
            <person name="Tapia R."/>
            <person name="Han C."/>
            <person name="Goodwin L."/>
            <person name="Pitluck S."/>
            <person name="Liolios K."/>
            <person name="Ivanova N."/>
            <person name="Mavromatis K."/>
            <person name="Mikhailova N."/>
            <person name="Pati A."/>
            <person name="Chen A."/>
            <person name="Palaniappan K."/>
            <person name="Land M."/>
            <person name="Hauser L."/>
            <person name="Chang Y.J."/>
            <person name="Jeffries C.D."/>
            <person name="Brambilla E."/>
            <person name="Rohde M."/>
            <person name="Goker M."/>
            <person name="Detter J.C."/>
            <person name="Woyke T."/>
            <person name="Bristow J."/>
            <person name="Eisen J.A."/>
            <person name="Markowitz V."/>
            <person name="Hugenholtz P."/>
            <person name="Kyrpides N.C."/>
            <person name="Klenk H.P."/>
        </authorList>
    </citation>
    <scope>NUCLEOTIDE SEQUENCE [LARGE SCALE GENOMIC DNA]</scope>
    <source>
        <strain evidence="2">DSM 17365 / JCM 13257 / WB4</strain>
    </source>
</reference>
<dbReference type="AlphaFoldDB" id="E4T770"/>
<dbReference type="EMBL" id="CP002345">
    <property type="protein sequence ID" value="ADQ80564.1"/>
    <property type="molecule type" value="Genomic_DNA"/>
</dbReference>
<protein>
    <recommendedName>
        <fullName evidence="3">Outer membrane protein beta-barrel domain-containing protein</fullName>
    </recommendedName>
</protein>
<evidence type="ECO:0008006" key="3">
    <source>
        <dbReference type="Google" id="ProtNLM"/>
    </source>
</evidence>
<name>E4T770_PALPW</name>
<proteinExistence type="predicted"/>
<evidence type="ECO:0000313" key="1">
    <source>
        <dbReference type="EMBL" id="ADQ80564.1"/>
    </source>
</evidence>
<reference key="1">
    <citation type="submission" date="2010-11" db="EMBL/GenBank/DDBJ databases">
        <title>The complete genome of Paludibacter propionicigenes DSM 17365.</title>
        <authorList>
            <consortium name="US DOE Joint Genome Institute (JGI-PGF)"/>
            <person name="Lucas S."/>
            <person name="Copeland A."/>
            <person name="Lapidus A."/>
            <person name="Bruce D."/>
            <person name="Goodwin L."/>
            <person name="Pitluck S."/>
            <person name="Kyrpides N."/>
            <person name="Mavromatis K."/>
            <person name="Ivanova N."/>
            <person name="Munk A.C."/>
            <person name="Brettin T."/>
            <person name="Detter J.C."/>
            <person name="Han C."/>
            <person name="Tapia R."/>
            <person name="Land M."/>
            <person name="Hauser L."/>
            <person name="Markowitz V."/>
            <person name="Cheng J.-F."/>
            <person name="Hugenholtz P."/>
            <person name="Woyke T."/>
            <person name="Wu D."/>
            <person name="Gronow S."/>
            <person name="Wellnitz S."/>
            <person name="Brambilla E."/>
            <person name="Klenk H.-P."/>
            <person name="Eisen J.A."/>
        </authorList>
    </citation>
    <scope>NUCLEOTIDE SEQUENCE</scope>
    <source>
        <strain>WB4</strain>
    </source>
</reference>
<dbReference type="eggNOG" id="ENOG502ZBXG">
    <property type="taxonomic scope" value="Bacteria"/>
</dbReference>